<dbReference type="GO" id="GO:0016020">
    <property type="term" value="C:membrane"/>
    <property type="evidence" value="ECO:0007669"/>
    <property type="project" value="UniProtKB-SubCell"/>
</dbReference>
<protein>
    <recommendedName>
        <fullName evidence="3">Malectin-like domain-containing protein</fullName>
    </recommendedName>
</protein>
<comment type="caution">
    <text evidence="4">The sequence shown here is derived from an EMBL/GenBank/DDBJ whole genome shotgun (WGS) entry which is preliminary data.</text>
</comment>
<keyword evidence="2" id="KW-0732">Signal</keyword>
<comment type="subcellular location">
    <subcellularLocation>
        <location evidence="1">Membrane</location>
        <topology evidence="1">Single-pass membrane protein</topology>
    </subcellularLocation>
</comment>
<evidence type="ECO:0000256" key="1">
    <source>
        <dbReference type="ARBA" id="ARBA00004167"/>
    </source>
</evidence>
<dbReference type="EMBL" id="JBHFFA010000003">
    <property type="protein sequence ID" value="KAL2636112.1"/>
    <property type="molecule type" value="Genomic_DNA"/>
</dbReference>
<feature type="domain" description="Malectin-like" evidence="3">
    <location>
        <begin position="33"/>
        <end position="122"/>
    </location>
</feature>
<name>A0ABD1Z3H1_9MARC</name>
<dbReference type="PANTHER" id="PTHR45631">
    <property type="entry name" value="OS07G0107800 PROTEIN-RELATED"/>
    <property type="match status" value="1"/>
</dbReference>
<feature type="chain" id="PRO_5044852111" description="Malectin-like domain-containing protein" evidence="2">
    <location>
        <begin position="27"/>
        <end position="135"/>
    </location>
</feature>
<organism evidence="4 5">
    <name type="scientific">Riccia fluitans</name>
    <dbReference type="NCBI Taxonomy" id="41844"/>
    <lineage>
        <taxon>Eukaryota</taxon>
        <taxon>Viridiplantae</taxon>
        <taxon>Streptophyta</taxon>
        <taxon>Embryophyta</taxon>
        <taxon>Marchantiophyta</taxon>
        <taxon>Marchantiopsida</taxon>
        <taxon>Marchantiidae</taxon>
        <taxon>Marchantiales</taxon>
        <taxon>Ricciaceae</taxon>
        <taxon>Riccia</taxon>
    </lineage>
</organism>
<reference evidence="4 5" key="1">
    <citation type="submission" date="2024-09" db="EMBL/GenBank/DDBJ databases">
        <title>Chromosome-scale assembly of Riccia fluitans.</title>
        <authorList>
            <person name="Paukszto L."/>
            <person name="Sawicki J."/>
            <person name="Karawczyk K."/>
            <person name="Piernik-Szablinska J."/>
            <person name="Szczecinska M."/>
            <person name="Mazdziarz M."/>
        </authorList>
    </citation>
    <scope>NUCLEOTIDE SEQUENCE [LARGE SCALE GENOMIC DNA]</scope>
    <source>
        <strain evidence="4">Rf_01</strain>
        <tissue evidence="4">Aerial parts of the thallus</tissue>
    </source>
</reference>
<dbReference type="InterPro" id="IPR024788">
    <property type="entry name" value="Malectin-like_Carb-bd_dom"/>
</dbReference>
<evidence type="ECO:0000313" key="4">
    <source>
        <dbReference type="EMBL" id="KAL2636112.1"/>
    </source>
</evidence>
<dbReference type="Pfam" id="PF12819">
    <property type="entry name" value="Malectin_like"/>
    <property type="match status" value="1"/>
</dbReference>
<feature type="signal peptide" evidence="2">
    <location>
        <begin position="1"/>
        <end position="26"/>
    </location>
</feature>
<evidence type="ECO:0000256" key="2">
    <source>
        <dbReference type="SAM" id="SignalP"/>
    </source>
</evidence>
<dbReference type="Gene3D" id="2.60.120.430">
    <property type="entry name" value="Galactose-binding lectin"/>
    <property type="match status" value="1"/>
</dbReference>
<gene>
    <name evidence="4" type="ORF">R1flu_007591</name>
</gene>
<sequence>MTIWWAGQHGFWLWMLLVSFLNSASAQPGFLSINCGATTNSTDPVTGIQWTTDVPYISTGINQIIDRTVTNDFNQDQLQTLRYFPTNRSKHCYTLPATPYTTFLIRASFLHGGFQASVDNSFSASIDSSLGPMRT</sequence>
<dbReference type="Proteomes" id="UP001605036">
    <property type="component" value="Unassembled WGS sequence"/>
</dbReference>
<accession>A0ABD1Z3H1</accession>
<dbReference type="AlphaFoldDB" id="A0ABD1Z3H1"/>
<evidence type="ECO:0000313" key="5">
    <source>
        <dbReference type="Proteomes" id="UP001605036"/>
    </source>
</evidence>
<proteinExistence type="predicted"/>
<evidence type="ECO:0000259" key="3">
    <source>
        <dbReference type="Pfam" id="PF12819"/>
    </source>
</evidence>
<keyword evidence="5" id="KW-1185">Reference proteome</keyword>
<dbReference type="PANTHER" id="PTHR45631:SF68">
    <property type="entry name" value="REPEAT FAMILY PROTEIN, PUTATIVE, EXPRESSED-RELATED"/>
    <property type="match status" value="1"/>
</dbReference>